<keyword evidence="2 4" id="KW-0547">Nucleotide-binding</keyword>
<dbReference type="Pfam" id="PF13535">
    <property type="entry name" value="ATP-grasp_4"/>
    <property type="match status" value="1"/>
</dbReference>
<gene>
    <name evidence="7" type="ORF">JKF63_03528</name>
</gene>
<dbReference type="KEGG" id="phet:94289607"/>
<dbReference type="GO" id="GO:0016874">
    <property type="term" value="F:ligase activity"/>
    <property type="evidence" value="ECO:0007669"/>
    <property type="project" value="UniProtKB-KW"/>
</dbReference>
<sequence>MSFENAMGNSTSEMRSTVVADQSASTSRDRPRDGGAPPSKSPFKTASLSASPSYLAKPRPAGVQRPPRGVMEQDNTSPAPRTTPATDLTSPPLQEQQQKLARELQLTFCCSEACATSTVMAHYPDAEECQTIILAKMSAPFLLDVGMVSAQREYIDSLHQGLDVAFRDFPFLNGSAKPHEEKPQSIEIAARGEGSGRGLVSSPSAPIDWAEVRNRLFSANKAPLWYRHTGLELPGDIHDLRVYENAYQNLIVKEGLSYVIGCYAAGDGLVPVMDYVNARLSGESAESLARRMGFGDDVAGVLDGLEAEAPTRVYTRVNAFGNDPATSWSSRQNKGHAQQVLKEAGLAYIRSHVTTSVEVAVKKVKDGALLLPVVVKPNTGAGSEHVTLCYTVDDLYVAFSMVQNLRTSQGTDAGQLVVEEYIEGTEYIVNTVSYQGVHVVTDVWQSWKYPHPVFTTGLTRSAEEDLRTAGVERAKLHKTTILYDKQTLITSLADLPASHSARRVVEYTFKCLDALGLRNGCGHSELRLDARRPACEGRRQEPHRLHKSDSPCTADPASLGEGEPILIELNSRMQGDTPRGTNVIGYDQYSLMVYIAAALNVFGGATPASTRFPFRINSSSVLPQVGEIPWPPVPRLYRAKSPEGARMTTSVLFLATRDECILNGHALRALSELPTFQRFTRTLFKPNRPGFVTSLRQTIDLFSSPTACVMVGLANEVEADCAVIRAMESAPLSSSTSEALSKLISAKKKAKVWEEELQKIDKHVSDVMKMYREVAARNGLSADRFFEDRRENSGQSEEGVVLPELKALHRRITELRAEWGPRKCALAVCEEDVQSLKKTFANALTSQKPAPLYISYSDLDRMRVAGVADELSVV</sequence>
<dbReference type="Proteomes" id="UP000674318">
    <property type="component" value="Chromosome 28"/>
</dbReference>
<dbReference type="InterPro" id="IPR011761">
    <property type="entry name" value="ATP-grasp"/>
</dbReference>
<dbReference type="GO" id="GO:0005524">
    <property type="term" value="F:ATP binding"/>
    <property type="evidence" value="ECO:0007669"/>
    <property type="project" value="UniProtKB-UniRule"/>
</dbReference>
<feature type="region of interest" description="Disordered" evidence="5">
    <location>
        <begin position="539"/>
        <end position="558"/>
    </location>
</feature>
<accession>A0A836L9P6</accession>
<feature type="region of interest" description="Disordered" evidence="5">
    <location>
        <begin position="1"/>
        <end position="98"/>
    </location>
</feature>
<keyword evidence="8" id="KW-1185">Reference proteome</keyword>
<proteinExistence type="predicted"/>
<dbReference type="SUPFAM" id="SSF56059">
    <property type="entry name" value="Glutathione synthetase ATP-binding domain-like"/>
    <property type="match status" value="1"/>
</dbReference>
<comment type="caution">
    <text evidence="7">The sequence shown here is derived from an EMBL/GenBank/DDBJ whole genome shotgun (WGS) entry which is preliminary data.</text>
</comment>
<dbReference type="PANTHER" id="PTHR43585:SF2">
    <property type="entry name" value="ATP-GRASP ENZYME FSQD"/>
    <property type="match status" value="1"/>
</dbReference>
<organism evidence="7 8">
    <name type="scientific">Porcisia hertigi</name>
    <dbReference type="NCBI Taxonomy" id="2761500"/>
    <lineage>
        <taxon>Eukaryota</taxon>
        <taxon>Discoba</taxon>
        <taxon>Euglenozoa</taxon>
        <taxon>Kinetoplastea</taxon>
        <taxon>Metakinetoplastina</taxon>
        <taxon>Trypanosomatida</taxon>
        <taxon>Trypanosomatidae</taxon>
        <taxon>Leishmaniinae</taxon>
        <taxon>Porcisia</taxon>
    </lineage>
</organism>
<feature type="compositionally biased region" description="Polar residues" evidence="5">
    <location>
        <begin position="7"/>
        <end position="26"/>
    </location>
</feature>
<dbReference type="PANTHER" id="PTHR43585">
    <property type="entry name" value="FUMIPYRROLE BIOSYNTHESIS PROTEIN C"/>
    <property type="match status" value="1"/>
</dbReference>
<evidence type="ECO:0000313" key="8">
    <source>
        <dbReference type="Proteomes" id="UP000674318"/>
    </source>
</evidence>
<evidence type="ECO:0000256" key="1">
    <source>
        <dbReference type="ARBA" id="ARBA00022598"/>
    </source>
</evidence>
<evidence type="ECO:0000313" key="7">
    <source>
        <dbReference type="EMBL" id="KAG5500435.1"/>
    </source>
</evidence>
<dbReference type="GO" id="GO:0046872">
    <property type="term" value="F:metal ion binding"/>
    <property type="evidence" value="ECO:0007669"/>
    <property type="project" value="InterPro"/>
</dbReference>
<name>A0A836L9P6_9TRYP</name>
<keyword evidence="3 4" id="KW-0067">ATP-binding</keyword>
<dbReference type="AlphaFoldDB" id="A0A836L9P6"/>
<dbReference type="PROSITE" id="PS50975">
    <property type="entry name" value="ATP_GRASP"/>
    <property type="match status" value="1"/>
</dbReference>
<reference evidence="7 8" key="1">
    <citation type="submission" date="2021-02" db="EMBL/GenBank/DDBJ databases">
        <title>Porcisia hertigi Genome sequencing and assembly.</title>
        <authorList>
            <person name="Almutairi H."/>
            <person name="Gatherer D."/>
        </authorList>
    </citation>
    <scope>NUCLEOTIDE SEQUENCE [LARGE SCALE GENOMIC DNA]</scope>
    <source>
        <strain evidence="7 8">C119</strain>
    </source>
</reference>
<dbReference type="RefSeq" id="XP_067755769.1">
    <property type="nucleotide sequence ID" value="XM_067899530.1"/>
</dbReference>
<feature type="compositionally biased region" description="Polar residues" evidence="5">
    <location>
        <begin position="42"/>
        <end position="52"/>
    </location>
</feature>
<evidence type="ECO:0000256" key="3">
    <source>
        <dbReference type="ARBA" id="ARBA00022840"/>
    </source>
</evidence>
<dbReference type="Gene3D" id="3.30.470.20">
    <property type="entry name" value="ATP-grasp fold, B domain"/>
    <property type="match status" value="1"/>
</dbReference>
<dbReference type="EMBL" id="JAFJZO010000028">
    <property type="protein sequence ID" value="KAG5500435.1"/>
    <property type="molecule type" value="Genomic_DNA"/>
</dbReference>
<dbReference type="InterPro" id="IPR052032">
    <property type="entry name" value="ATP-dep_AA_Ligase"/>
</dbReference>
<evidence type="ECO:0000256" key="5">
    <source>
        <dbReference type="SAM" id="MobiDB-lite"/>
    </source>
</evidence>
<dbReference type="GeneID" id="94289607"/>
<evidence type="ECO:0000256" key="2">
    <source>
        <dbReference type="ARBA" id="ARBA00022741"/>
    </source>
</evidence>
<feature type="compositionally biased region" description="Basic and acidic residues" evidence="5">
    <location>
        <begin position="539"/>
        <end position="549"/>
    </location>
</feature>
<dbReference type="OrthoDB" id="434648at2759"/>
<feature type="compositionally biased region" description="Polar residues" evidence="5">
    <location>
        <begin position="73"/>
        <end position="98"/>
    </location>
</feature>
<feature type="domain" description="ATP-grasp" evidence="6">
    <location>
        <begin position="338"/>
        <end position="597"/>
    </location>
</feature>
<keyword evidence="1" id="KW-0436">Ligase</keyword>
<evidence type="ECO:0000259" key="6">
    <source>
        <dbReference type="PROSITE" id="PS50975"/>
    </source>
</evidence>
<evidence type="ECO:0000256" key="4">
    <source>
        <dbReference type="PROSITE-ProRule" id="PRU00409"/>
    </source>
</evidence>
<protein>
    <recommendedName>
        <fullName evidence="6">ATP-grasp domain-containing protein</fullName>
    </recommendedName>
</protein>